<dbReference type="AlphaFoldDB" id="A0A6J6LI75"/>
<accession>A0A6J6LI75</accession>
<dbReference type="EMBL" id="CAEZWV010000023">
    <property type="protein sequence ID" value="CAB4676303.1"/>
    <property type="molecule type" value="Genomic_DNA"/>
</dbReference>
<protein>
    <submittedName>
        <fullName evidence="2">Unannotated protein</fullName>
    </submittedName>
</protein>
<evidence type="ECO:0000256" key="1">
    <source>
        <dbReference type="SAM" id="Phobius"/>
    </source>
</evidence>
<keyword evidence="1" id="KW-1133">Transmembrane helix</keyword>
<keyword evidence="1" id="KW-0472">Membrane</keyword>
<name>A0A6J6LI75_9ZZZZ</name>
<evidence type="ECO:0000313" key="2">
    <source>
        <dbReference type="EMBL" id="CAB4660858.1"/>
    </source>
</evidence>
<evidence type="ECO:0000313" key="3">
    <source>
        <dbReference type="EMBL" id="CAB4676303.1"/>
    </source>
</evidence>
<dbReference type="EMBL" id="CAEZWJ010000049">
    <property type="protein sequence ID" value="CAB4660858.1"/>
    <property type="molecule type" value="Genomic_DNA"/>
</dbReference>
<reference evidence="2" key="1">
    <citation type="submission" date="2020-05" db="EMBL/GenBank/DDBJ databases">
        <authorList>
            <person name="Chiriac C."/>
            <person name="Salcher M."/>
            <person name="Ghai R."/>
            <person name="Kavagutti S V."/>
        </authorList>
    </citation>
    <scope>NUCLEOTIDE SEQUENCE</scope>
</reference>
<gene>
    <name evidence="2" type="ORF">UFOPK2214_01227</name>
    <name evidence="3" type="ORF">UFOPK2295_01125</name>
</gene>
<proteinExistence type="predicted"/>
<sequence>MNGRLNGDTRDMGFNPTRKQVARKTDIWFVVAAVTVAFALVAWAFLG</sequence>
<feature type="transmembrane region" description="Helical" evidence="1">
    <location>
        <begin position="27"/>
        <end position="46"/>
    </location>
</feature>
<keyword evidence="1" id="KW-0812">Transmembrane</keyword>
<organism evidence="2">
    <name type="scientific">freshwater metagenome</name>
    <dbReference type="NCBI Taxonomy" id="449393"/>
    <lineage>
        <taxon>unclassified sequences</taxon>
        <taxon>metagenomes</taxon>
        <taxon>ecological metagenomes</taxon>
    </lineage>
</organism>